<organism evidence="1 2">
    <name type="scientific">Aliidongia dinghuensis</name>
    <dbReference type="NCBI Taxonomy" id="1867774"/>
    <lineage>
        <taxon>Bacteria</taxon>
        <taxon>Pseudomonadati</taxon>
        <taxon>Pseudomonadota</taxon>
        <taxon>Alphaproteobacteria</taxon>
        <taxon>Rhodospirillales</taxon>
        <taxon>Dongiaceae</taxon>
        <taxon>Aliidongia</taxon>
    </lineage>
</organism>
<dbReference type="EMBL" id="BMJQ01000004">
    <property type="protein sequence ID" value="GGF12986.1"/>
    <property type="molecule type" value="Genomic_DNA"/>
</dbReference>
<proteinExistence type="predicted"/>
<sequence length="57" mass="6264">MRYEVVISTPRETQRVPGSPTFATQADAEAWAQEKFPFVTAGLEAIIVRAVQEQGNA</sequence>
<protein>
    <submittedName>
        <fullName evidence="1">Uncharacterized protein</fullName>
    </submittedName>
</protein>
<name>A0A8J2YSB5_9PROT</name>
<evidence type="ECO:0000313" key="2">
    <source>
        <dbReference type="Proteomes" id="UP000646365"/>
    </source>
</evidence>
<comment type="caution">
    <text evidence="1">The sequence shown here is derived from an EMBL/GenBank/DDBJ whole genome shotgun (WGS) entry which is preliminary data.</text>
</comment>
<keyword evidence="2" id="KW-1185">Reference proteome</keyword>
<gene>
    <name evidence="1" type="ORF">GCM10011611_18350</name>
</gene>
<reference evidence="1" key="2">
    <citation type="submission" date="2020-09" db="EMBL/GenBank/DDBJ databases">
        <authorList>
            <person name="Sun Q."/>
            <person name="Zhou Y."/>
        </authorList>
    </citation>
    <scope>NUCLEOTIDE SEQUENCE</scope>
    <source>
        <strain evidence="1">CGMCC 1.15725</strain>
    </source>
</reference>
<dbReference type="Proteomes" id="UP000646365">
    <property type="component" value="Unassembled WGS sequence"/>
</dbReference>
<dbReference type="AlphaFoldDB" id="A0A8J2YSB5"/>
<evidence type="ECO:0000313" key="1">
    <source>
        <dbReference type="EMBL" id="GGF12986.1"/>
    </source>
</evidence>
<accession>A0A8J2YSB5</accession>
<reference evidence="1" key="1">
    <citation type="journal article" date="2014" name="Int. J. Syst. Evol. Microbiol.">
        <title>Complete genome sequence of Corynebacterium casei LMG S-19264T (=DSM 44701T), isolated from a smear-ripened cheese.</title>
        <authorList>
            <consortium name="US DOE Joint Genome Institute (JGI-PGF)"/>
            <person name="Walter F."/>
            <person name="Albersmeier A."/>
            <person name="Kalinowski J."/>
            <person name="Ruckert C."/>
        </authorList>
    </citation>
    <scope>NUCLEOTIDE SEQUENCE</scope>
    <source>
        <strain evidence="1">CGMCC 1.15725</strain>
    </source>
</reference>